<dbReference type="EMBL" id="ASPP01021706">
    <property type="protein sequence ID" value="ETO12118.1"/>
    <property type="molecule type" value="Genomic_DNA"/>
</dbReference>
<protein>
    <submittedName>
        <fullName evidence="1">Uncharacterized protein</fullName>
    </submittedName>
</protein>
<comment type="caution">
    <text evidence="1">The sequence shown here is derived from an EMBL/GenBank/DDBJ whole genome shotgun (WGS) entry which is preliminary data.</text>
</comment>
<sequence length="105" mass="11836">MLNTTKYSSKDQKSALSTIAAISKPIQTQTQTQMQMQMQMQNSNAIANANDTSVNNGNASNTLRRINIIAQTYPRLAAIIGRGMFDMFAKRKKRKERKGRKNLIE</sequence>
<organism evidence="1 2">
    <name type="scientific">Reticulomyxa filosa</name>
    <dbReference type="NCBI Taxonomy" id="46433"/>
    <lineage>
        <taxon>Eukaryota</taxon>
        <taxon>Sar</taxon>
        <taxon>Rhizaria</taxon>
        <taxon>Retaria</taxon>
        <taxon>Foraminifera</taxon>
        <taxon>Monothalamids</taxon>
        <taxon>Reticulomyxidae</taxon>
        <taxon>Reticulomyxa</taxon>
    </lineage>
</organism>
<evidence type="ECO:0000313" key="1">
    <source>
        <dbReference type="EMBL" id="ETO12118.1"/>
    </source>
</evidence>
<keyword evidence="2" id="KW-1185">Reference proteome</keyword>
<gene>
    <name evidence="1" type="ORF">RFI_25258</name>
</gene>
<reference evidence="1 2" key="1">
    <citation type="journal article" date="2013" name="Curr. Biol.">
        <title>The Genome of the Foraminiferan Reticulomyxa filosa.</title>
        <authorList>
            <person name="Glockner G."/>
            <person name="Hulsmann N."/>
            <person name="Schleicher M."/>
            <person name="Noegel A.A."/>
            <person name="Eichinger L."/>
            <person name="Gallinger C."/>
            <person name="Pawlowski J."/>
            <person name="Sierra R."/>
            <person name="Euteneuer U."/>
            <person name="Pillet L."/>
            <person name="Moustafa A."/>
            <person name="Platzer M."/>
            <person name="Groth M."/>
            <person name="Szafranski K."/>
            <person name="Schliwa M."/>
        </authorList>
    </citation>
    <scope>NUCLEOTIDE SEQUENCE [LARGE SCALE GENOMIC DNA]</scope>
</reference>
<evidence type="ECO:0000313" key="2">
    <source>
        <dbReference type="Proteomes" id="UP000023152"/>
    </source>
</evidence>
<name>X6MDM1_RETFI</name>
<proteinExistence type="predicted"/>
<accession>X6MDM1</accession>
<dbReference type="AlphaFoldDB" id="X6MDM1"/>
<dbReference type="Proteomes" id="UP000023152">
    <property type="component" value="Unassembled WGS sequence"/>
</dbReference>